<dbReference type="CDD" id="cd18808">
    <property type="entry name" value="SF1_C_Upf1"/>
    <property type="match status" value="2"/>
</dbReference>
<dbReference type="InterPro" id="IPR050534">
    <property type="entry name" value="Coronavir_polyprotein_1ab"/>
</dbReference>
<evidence type="ECO:0000256" key="6">
    <source>
        <dbReference type="SAM" id="MobiDB-lite"/>
    </source>
</evidence>
<dbReference type="PROSITE" id="PS00028">
    <property type="entry name" value="ZINC_FINGER_C2H2_1"/>
    <property type="match status" value="1"/>
</dbReference>
<keyword evidence="9" id="KW-1185">Reference proteome</keyword>
<dbReference type="FunFam" id="3.40.50.300:FF:001373">
    <property type="entry name" value="Helicase with zinc finger domain 2"/>
    <property type="match status" value="1"/>
</dbReference>
<dbReference type="EMBL" id="QBIY01011775">
    <property type="protein sequence ID" value="RXN29498.1"/>
    <property type="molecule type" value="Genomic_DNA"/>
</dbReference>
<organism evidence="8 9">
    <name type="scientific">Labeo rohita</name>
    <name type="common">Indian major carp</name>
    <name type="synonym">Cyprinus rohita</name>
    <dbReference type="NCBI Taxonomy" id="84645"/>
    <lineage>
        <taxon>Eukaryota</taxon>
        <taxon>Metazoa</taxon>
        <taxon>Chordata</taxon>
        <taxon>Craniata</taxon>
        <taxon>Vertebrata</taxon>
        <taxon>Euteleostomi</taxon>
        <taxon>Actinopterygii</taxon>
        <taxon>Neopterygii</taxon>
        <taxon>Teleostei</taxon>
        <taxon>Ostariophysi</taxon>
        <taxon>Cypriniformes</taxon>
        <taxon>Cyprinidae</taxon>
        <taxon>Labeoninae</taxon>
        <taxon>Labeonini</taxon>
        <taxon>Labeo</taxon>
    </lineage>
</organism>
<dbReference type="InterPro" id="IPR001900">
    <property type="entry name" value="RNase_II/R"/>
</dbReference>
<keyword evidence="4 8" id="KW-0347">Helicase</keyword>
<dbReference type="PANTHER" id="PTHR43788:SF10">
    <property type="entry name" value="HELICASE WITH ZINC FINGER 2, TRANSCRIPTIONAL COACTIVATOR"/>
    <property type="match status" value="1"/>
</dbReference>
<evidence type="ECO:0000259" key="7">
    <source>
        <dbReference type="PROSITE" id="PS00028"/>
    </source>
</evidence>
<dbReference type="Pfam" id="PF00773">
    <property type="entry name" value="RNB"/>
    <property type="match status" value="1"/>
</dbReference>
<dbReference type="PANTHER" id="PTHR43788">
    <property type="entry name" value="DNA2/NAM7 HELICASE FAMILY MEMBER"/>
    <property type="match status" value="1"/>
</dbReference>
<keyword evidence="3" id="KW-0378">Hydrolase</keyword>
<dbReference type="GO" id="GO:0043139">
    <property type="term" value="F:5'-3' DNA helicase activity"/>
    <property type="evidence" value="ECO:0007669"/>
    <property type="project" value="TreeGrafter"/>
</dbReference>
<evidence type="ECO:0000256" key="1">
    <source>
        <dbReference type="ARBA" id="ARBA00007913"/>
    </source>
</evidence>
<dbReference type="GO" id="GO:0003723">
    <property type="term" value="F:RNA binding"/>
    <property type="evidence" value="ECO:0007669"/>
    <property type="project" value="InterPro"/>
</dbReference>
<dbReference type="InterPro" id="IPR012340">
    <property type="entry name" value="NA-bd_OB-fold"/>
</dbReference>
<dbReference type="InterPro" id="IPR003593">
    <property type="entry name" value="AAA+_ATPase"/>
</dbReference>
<dbReference type="Gene3D" id="3.40.50.300">
    <property type="entry name" value="P-loop containing nucleotide triphosphate hydrolases"/>
    <property type="match status" value="4"/>
</dbReference>
<dbReference type="InterPro" id="IPR013087">
    <property type="entry name" value="Znf_C2H2_type"/>
</dbReference>
<comment type="similarity">
    <text evidence="1">Belongs to the DNA2/NAM7 helicase family.</text>
</comment>
<dbReference type="InterPro" id="IPR047187">
    <property type="entry name" value="SF1_C_Upf1"/>
</dbReference>
<comment type="caution">
    <text evidence="8">The sequence shown here is derived from an EMBL/GenBank/DDBJ whole genome shotgun (WGS) entry which is preliminary data.</text>
</comment>
<sequence>MKDEKLTIPQIVNMIKPNQTAQQSKSQKKGKQFACTLCQVHFPTAEELMNHCFTVKHRRRIFDDTSQTWKYRDPPPTYKDLKLCGRSLICEYGNNCTKAHSKEELCEWQKRIKASRKRSRDAAEKGLLSYQDSLLEEYRHSNDKKMIISDSLPDVSIICDPDIDSVYVRKKGIQCTWNFTIISKEPLEVVALLRQELGAKFSLSKGTHEERTYSTGALFKKNQTEYKITVFFRSDHPGLYEQWVVFDFNTRPVLRRKIKVRVGEKECKATSVMTPAPKIPLEKQEAARNLELWNEESLKIIPFVEREEAERKLLNRYKLIMTDQTSSPINHGNYKHSMHNFLYQEEKVESELLTRLNLRGIAKLQNSLSDDRFGLKCAYPGTLLAAVPLSNPLTPDAPQGFIVKRHAIRSLVRVVKNNDYLGPIYEAEFLKDAANETQVVLQLSEQCCTDLNLQNGQQCEMEVQFQLDRLWFCEMHKAIDDLTNLDIVLPDLKNSNFCISSQSHTGELNEKQQAAMNFVLSVTGNRSSIPPLLIYGPFGTGKTRTLAKMAQALVQQPQNKILICTHTNSSADLYVKGHFHEYATVHHEAKPLRIKAKESNPRRTDDITKQYCHLSRDGDQFEFPDKAVLDSTRIVITTTSLARLFHDMKLPENYFSHILIDEASQMLECEALMALGLAGKNTRVVLAGDHMQMGPKLFSVRQDKCSEHTLLNRLFYYYQAENSDGAKQSRIIFNENYRSTKDIVDFVSTHFYVGKSDVIKARGNVPPHPHQHALQFHHVRGECCLDPTSMSWFNAEQILRVVDIVQGIMKEWPQEWDDKAPESVCVLSQGRQVLEIRQRLRQLRLPRFTVENAENVQGKQFRVIVISTVHTKDSLLETDWTCLEFFNDMRVLNTVMTRAQSQIFVVGDAAALSCQQFGMCWRLWRSYIEDCINKRSAYNFTLDSLKQDLLEISELCRSVDEESSDSESTTSEIPDTDDPILQELLDESKDINVPLTEEGLFPVFQHEQFVSSVSNQTAEVDEEQLLTNSSSHKHCELVIEYFDRGYAKPLDEPTMRIDIKGRKNMGQAFPGDKVTVEILSEISNPPTGKVINILESADTVKEFVCTLERYDNQVMTPINKCITKIFAPFSKEKPDHIAVRNPENHKVKRFIRINEEARRKYLFVVKVLRWRKTGSFPVGTVVEVFPKVTTLDDGLNILNIEYQLRRRLSSSLRRQMHDIQGLNLFDKGRKDFRMLPTFTIDPADSQDLDDAISVQDLGDCYEIGVHISDVASFVAKDSELDKYARQLCTTFYPSGKEPIHMFPEELSTNFFSLIPNRDRRAISLIIQVDTKTHCIKDRSFWKSVICSKKRYSYDEAEDIIENHQHSDLLETCLVKAWTFAEVHRKLRKLDDWCYKAPDEDVALGRRQSHHMVEELMIMFNHTVAERLLFDETTKSITPLRCQDRPKSEKINHMPMTEIPKAIFCERTRFTLELIPKLLPDVRKENAISSLTKANRLVKTIATGGRINSEGGPKILKQMPARFEIDNYLPSGFSNLNNSQCKAIREALNNPFTLIQGPPGTGKTVVGVHIVYWLLKNVQQFPATNPQKKRAVLYCGPSNKSVDVVAGHLLKLQNQLRPLRVYSRQMEMLEFPYPGCNLKLSRNSKRGEKPNTELSYNDILQEARKHELLRHDVILCTCTAASHPTLAKVLDLKQIIIDECAMATEPEALIPLVAHKPDQIVLLGDHMQLQPVVHHDVVERLGMSKSLFERYMEKALMLDTQYRMQEDICEFPSKEFYGGKLKTETLTKPKLFLTTARQTCIVFGHVEGKEKSLVVSTERGNENSKANFEEAEEAVRIAILLTEAGIKTDDIAILTPYNAQVSNIKESLLEKGVNDITVNTIMKSQGSEWKYVIISTVRSCPKSDTETQPSKSWMLNHLGFIMDPHQVNVGITRAQEGLCIIGNENLLRCSVLWRRLLDHYKEKGCVVNPARHIRVQKPTRSLGKRRTARR</sequence>
<dbReference type="FunFam" id="3.40.50.300:FF:001313">
    <property type="entry name" value="Helicase with zinc finger domain 2"/>
    <property type="match status" value="1"/>
</dbReference>
<dbReference type="Pfam" id="PF13087">
    <property type="entry name" value="AAA_12"/>
    <property type="match status" value="2"/>
</dbReference>
<evidence type="ECO:0000256" key="4">
    <source>
        <dbReference type="ARBA" id="ARBA00022806"/>
    </source>
</evidence>
<accession>A0A498N5U6</accession>
<name>A0A498N5U6_LABRO</name>
<dbReference type="InterPro" id="IPR041679">
    <property type="entry name" value="DNA2/NAM7-like_C"/>
</dbReference>
<dbReference type="Proteomes" id="UP000290572">
    <property type="component" value="Unassembled WGS sequence"/>
</dbReference>
<dbReference type="InterPro" id="IPR056787">
    <property type="entry name" value="OB_HELZ2"/>
</dbReference>
<gene>
    <name evidence="8" type="ORF">ROHU_018374</name>
</gene>
<feature type="domain" description="C2H2-type" evidence="7">
    <location>
        <begin position="35"/>
        <end position="57"/>
    </location>
</feature>
<dbReference type="SMART" id="SM00382">
    <property type="entry name" value="AAA"/>
    <property type="match status" value="2"/>
</dbReference>
<protein>
    <submittedName>
        <fullName evidence="8">Helicase with zinc finger domain 2 isoform X1</fullName>
    </submittedName>
</protein>
<keyword evidence="2" id="KW-0547">Nucleotide-binding</keyword>
<proteinExistence type="inferred from homology"/>
<dbReference type="Pfam" id="PF25049">
    <property type="entry name" value="OB_HELZ2"/>
    <property type="match status" value="1"/>
</dbReference>
<dbReference type="GO" id="GO:0005524">
    <property type="term" value="F:ATP binding"/>
    <property type="evidence" value="ECO:0007669"/>
    <property type="project" value="UniProtKB-KW"/>
</dbReference>
<evidence type="ECO:0000313" key="9">
    <source>
        <dbReference type="Proteomes" id="UP000290572"/>
    </source>
</evidence>
<evidence type="ECO:0000256" key="5">
    <source>
        <dbReference type="ARBA" id="ARBA00022840"/>
    </source>
</evidence>
<dbReference type="GO" id="GO:0016787">
    <property type="term" value="F:hydrolase activity"/>
    <property type="evidence" value="ECO:0007669"/>
    <property type="project" value="UniProtKB-KW"/>
</dbReference>
<feature type="region of interest" description="Disordered" evidence="6">
    <location>
        <begin position="958"/>
        <end position="977"/>
    </location>
</feature>
<dbReference type="Pfam" id="PF13086">
    <property type="entry name" value="AAA_11"/>
    <property type="match status" value="3"/>
</dbReference>
<dbReference type="SMART" id="SM00955">
    <property type="entry name" value="RNB"/>
    <property type="match status" value="1"/>
</dbReference>
<dbReference type="GO" id="GO:0004540">
    <property type="term" value="F:RNA nuclease activity"/>
    <property type="evidence" value="ECO:0007669"/>
    <property type="project" value="InterPro"/>
</dbReference>
<evidence type="ECO:0000313" key="8">
    <source>
        <dbReference type="EMBL" id="RXN29498.1"/>
    </source>
</evidence>
<keyword evidence="5" id="KW-0067">ATP-binding</keyword>
<dbReference type="STRING" id="84645.A0A498N5U6"/>
<dbReference type="InterPro" id="IPR027417">
    <property type="entry name" value="P-loop_NTPase"/>
</dbReference>
<evidence type="ECO:0000256" key="3">
    <source>
        <dbReference type="ARBA" id="ARBA00022801"/>
    </source>
</evidence>
<dbReference type="SUPFAM" id="SSF52540">
    <property type="entry name" value="P-loop containing nucleoside triphosphate hydrolases"/>
    <property type="match status" value="2"/>
</dbReference>
<dbReference type="SUPFAM" id="SSF50249">
    <property type="entry name" value="Nucleic acid-binding proteins"/>
    <property type="match status" value="2"/>
</dbReference>
<evidence type="ECO:0000256" key="2">
    <source>
        <dbReference type="ARBA" id="ARBA00022741"/>
    </source>
</evidence>
<dbReference type="InterPro" id="IPR041677">
    <property type="entry name" value="DNA2/NAM7_AAA_11"/>
</dbReference>
<reference evidence="8 9" key="1">
    <citation type="submission" date="2018-03" db="EMBL/GenBank/DDBJ databases">
        <title>Draft genome sequence of Rohu Carp (Labeo rohita).</title>
        <authorList>
            <person name="Das P."/>
            <person name="Kushwaha B."/>
            <person name="Joshi C.G."/>
            <person name="Kumar D."/>
            <person name="Nagpure N.S."/>
            <person name="Sahoo L."/>
            <person name="Das S.P."/>
            <person name="Bit A."/>
            <person name="Patnaik S."/>
            <person name="Meher P.K."/>
            <person name="Jayasankar P."/>
            <person name="Koringa P.G."/>
            <person name="Patel N.V."/>
            <person name="Hinsu A.T."/>
            <person name="Kumar R."/>
            <person name="Pandey M."/>
            <person name="Agarwal S."/>
            <person name="Srivastava S."/>
            <person name="Singh M."/>
            <person name="Iquebal M.A."/>
            <person name="Jaiswal S."/>
            <person name="Angadi U.B."/>
            <person name="Kumar N."/>
            <person name="Raza M."/>
            <person name="Shah T.M."/>
            <person name="Rai A."/>
            <person name="Jena J.K."/>
        </authorList>
    </citation>
    <scope>NUCLEOTIDE SEQUENCE [LARGE SCALE GENOMIC DNA]</scope>
    <source>
        <strain evidence="8">DASCIFA01</strain>
        <tissue evidence="8">Testis</tissue>
    </source>
</reference>